<keyword evidence="2" id="KW-0732">Signal</keyword>
<evidence type="ECO:0000313" key="3">
    <source>
        <dbReference type="EMBL" id="MCP1170761.1"/>
    </source>
</evidence>
<proteinExistence type="predicted"/>
<dbReference type="RefSeq" id="WP_253534220.1">
    <property type="nucleotide sequence ID" value="NZ_JAMYWC010000001.1"/>
</dbReference>
<feature type="chain" id="PRO_5041295892" evidence="2">
    <location>
        <begin position="34"/>
        <end position="121"/>
    </location>
</feature>
<evidence type="ECO:0000313" key="4">
    <source>
        <dbReference type="Proteomes" id="UP001162793"/>
    </source>
</evidence>
<dbReference type="EMBL" id="JAMYWC010000001">
    <property type="protein sequence ID" value="MCP1170761.1"/>
    <property type="molecule type" value="Genomic_DNA"/>
</dbReference>
<keyword evidence="4" id="KW-1185">Reference proteome</keyword>
<name>A0AA42BF45_9RALS</name>
<accession>A0AA42BF45</accession>
<evidence type="ECO:0000256" key="1">
    <source>
        <dbReference type="SAM" id="MobiDB-lite"/>
    </source>
</evidence>
<protein>
    <submittedName>
        <fullName evidence="3">Uncharacterized protein</fullName>
    </submittedName>
</protein>
<feature type="signal peptide" evidence="2">
    <location>
        <begin position="1"/>
        <end position="33"/>
    </location>
</feature>
<feature type="compositionally biased region" description="Polar residues" evidence="1">
    <location>
        <begin position="112"/>
        <end position="121"/>
    </location>
</feature>
<feature type="compositionally biased region" description="Polar residues" evidence="1">
    <location>
        <begin position="83"/>
        <end position="93"/>
    </location>
</feature>
<gene>
    <name evidence="3" type="ORF">NKG59_00255</name>
</gene>
<evidence type="ECO:0000256" key="2">
    <source>
        <dbReference type="SAM" id="SignalP"/>
    </source>
</evidence>
<comment type="caution">
    <text evidence="3">The sequence shown here is derived from an EMBL/GenBank/DDBJ whole genome shotgun (WGS) entry which is preliminary data.</text>
</comment>
<reference evidence="4" key="1">
    <citation type="journal article" date="2023" name="Front. Microbiol.">
        <title>Ralstonia chuxiongensis sp. nov., Ralstonia mojiangensis sp. nov., and Ralstonia soli sp. nov., isolated from tobacco fields, are three novel species in the family Burkholderiaceae.</title>
        <authorList>
            <person name="Lu C.H."/>
            <person name="Zhang Y.Y."/>
            <person name="Jiang N."/>
            <person name="Chen W."/>
            <person name="Shao X."/>
            <person name="Zhao Z.M."/>
            <person name="Lu W.L."/>
            <person name="Hu X."/>
            <person name="Xi Y.X."/>
            <person name="Zou S.Y."/>
            <person name="Wei Q.J."/>
            <person name="Lin Z.L."/>
            <person name="Gong L."/>
            <person name="Gai X.T."/>
            <person name="Zhang L.Q."/>
            <person name="Li J.Y."/>
            <person name="Jin Y."/>
            <person name="Xia Z.Y."/>
        </authorList>
    </citation>
    <scope>NUCLEOTIDE SEQUENCE [LARGE SCALE GENOMIC DNA]</scope>
    <source>
        <strain evidence="4">21YRMH01-3</strain>
    </source>
</reference>
<feature type="region of interest" description="Disordered" evidence="1">
    <location>
        <begin position="28"/>
        <end position="121"/>
    </location>
</feature>
<dbReference type="AlphaFoldDB" id="A0AA42BF45"/>
<organism evidence="3 4">
    <name type="scientific">Ralstonia chuxiongensis</name>
    <dbReference type="NCBI Taxonomy" id="2957504"/>
    <lineage>
        <taxon>Bacteria</taxon>
        <taxon>Pseudomonadati</taxon>
        <taxon>Pseudomonadota</taxon>
        <taxon>Betaproteobacteria</taxon>
        <taxon>Burkholderiales</taxon>
        <taxon>Burkholderiaceae</taxon>
        <taxon>Ralstonia</taxon>
    </lineage>
</organism>
<sequence>MPQTRQNIRRSAIWSAAVAIGLTVVALPHPAHGKLPPPTPAEQAAAAQKAETERAQKAQEQAQLTTVQDRLAARFGKGGNNAPDATTPTSNLPKNVAEAPGTAGPHGGSRPSAESHSGNAR</sequence>
<dbReference type="Proteomes" id="UP001162793">
    <property type="component" value="Unassembled WGS sequence"/>
</dbReference>